<comment type="function">
    <text evidence="8">Positively regulates the transcription of the maltose regulon whose gene products are responsible for uptake and catabolism of malto-oligosaccharides. Specifically binds to the promoter region of its target genes, recognizing a short DNA motif called the MalT box.</text>
</comment>
<dbReference type="InterPro" id="IPR041617">
    <property type="entry name" value="TPR_MalT"/>
</dbReference>
<dbReference type="InterPro" id="IPR023768">
    <property type="entry name" value="Tscrpt_reg_HTH_MalT"/>
</dbReference>
<dbReference type="PANTHER" id="PTHR44688:SF16">
    <property type="entry name" value="DNA-BINDING TRANSCRIPTIONAL ACTIVATOR DEVR_DOSR"/>
    <property type="match status" value="1"/>
</dbReference>
<dbReference type="Gene3D" id="1.10.10.10">
    <property type="entry name" value="Winged helix-like DNA-binding domain superfamily/Winged helix DNA-binding domain"/>
    <property type="match status" value="1"/>
</dbReference>
<dbReference type="GO" id="GO:0045913">
    <property type="term" value="P:positive regulation of carbohydrate metabolic process"/>
    <property type="evidence" value="ECO:0007669"/>
    <property type="project" value="UniProtKB-UniRule"/>
</dbReference>
<feature type="binding site" evidence="8">
    <location>
        <begin position="39"/>
        <end position="46"/>
    </location>
    <ligand>
        <name>ATP</name>
        <dbReference type="ChEBI" id="CHEBI:30616"/>
    </ligand>
</feature>
<feature type="domain" description="HTH luxR-type" evidence="9">
    <location>
        <begin position="828"/>
        <end position="893"/>
    </location>
</feature>
<dbReference type="Proteomes" id="UP000278792">
    <property type="component" value="Unassembled WGS sequence"/>
</dbReference>
<evidence type="ECO:0000256" key="7">
    <source>
        <dbReference type="ARBA" id="ARBA00023277"/>
    </source>
</evidence>
<dbReference type="PANTHER" id="PTHR44688">
    <property type="entry name" value="DNA-BINDING TRANSCRIPTIONAL ACTIVATOR DEVR_DOSR"/>
    <property type="match status" value="1"/>
</dbReference>
<dbReference type="Pfam" id="PF25873">
    <property type="entry name" value="WHD_MalT"/>
    <property type="match status" value="1"/>
</dbReference>
<dbReference type="EMBL" id="RKIK01000058">
    <property type="protein sequence ID" value="ROV58906.1"/>
    <property type="molecule type" value="Genomic_DNA"/>
</dbReference>
<dbReference type="SUPFAM" id="SSF46894">
    <property type="entry name" value="C-terminal effector domain of the bipartite response regulators"/>
    <property type="match status" value="1"/>
</dbReference>
<dbReference type="SUPFAM" id="SSF52540">
    <property type="entry name" value="P-loop containing nucleoside triphosphate hydrolases"/>
    <property type="match status" value="1"/>
</dbReference>
<evidence type="ECO:0000313" key="11">
    <source>
        <dbReference type="Proteomes" id="UP000278792"/>
    </source>
</evidence>
<dbReference type="Gene3D" id="3.40.50.300">
    <property type="entry name" value="P-loop containing nucleotide triphosphate hydrolases"/>
    <property type="match status" value="1"/>
</dbReference>
<evidence type="ECO:0000259" key="9">
    <source>
        <dbReference type="PROSITE" id="PS50043"/>
    </source>
</evidence>
<dbReference type="AlphaFoldDB" id="A0A3N3DWV7"/>
<evidence type="ECO:0000256" key="5">
    <source>
        <dbReference type="ARBA" id="ARBA00023159"/>
    </source>
</evidence>
<evidence type="ECO:0000256" key="6">
    <source>
        <dbReference type="ARBA" id="ARBA00023163"/>
    </source>
</evidence>
<dbReference type="GO" id="GO:0003700">
    <property type="term" value="F:DNA-binding transcription factor activity"/>
    <property type="evidence" value="ECO:0007669"/>
    <property type="project" value="UniProtKB-UniRule"/>
</dbReference>
<protein>
    <recommendedName>
        <fullName evidence="8">HTH-type transcriptional regulator MalT</fullName>
    </recommendedName>
    <alternativeName>
        <fullName evidence="8">ATP-dependent transcriptional activator MalT</fullName>
    </alternativeName>
</protein>
<dbReference type="GO" id="GO:0045893">
    <property type="term" value="P:positive regulation of DNA-templated transcription"/>
    <property type="evidence" value="ECO:0007669"/>
    <property type="project" value="UniProtKB-UniRule"/>
</dbReference>
<sequence>MWIPSKLSRPSYTMPLIARERIKQRLTLNKPHKLILLRAPAGYGKTALAVQLVEVEKSVGWYNIDENDNLPYRFAGYFVAALNEATSQSCKSTLKLAEQNPQLSVMELLTDALKQISKHKATSYLVLDDFHHIQDPEIHQAMKYFIKLMPDNLTLLITSRSMPPLGISNLRIHGLVSEIEQNMLAFDVEETRAFLEQRIDTPLEAGKVEQLFDYVEGWASALELIAWQTRYQNHSSLAANTQPSELNQTHLWEYLIEEVFANTDQDTQRFLLQCSVLDRFNHTLAAIVTKRSDAQSMIENLQRFGLFIQPIEGQYNWFRFHSLFKEFLVHERKVQLTDQELILHQTAAQAWLAHANPKQALWHAEQAHCEQMLVEILQQSGWQLFNGGELEYLQQILSHLSSEQIYRNATLCLLHAWIAQSQQRHEDVELILHHADSSHLATNNSDIGEFNALKAQIAVSKNQPELALQLAELALSQIDGQAFHSRIVATSVIGEVNHVLGYLDRALPLMQQTEKLARQYQVHHQALWAIAQQSEILVAKGYLQAAFDVQESGFKLIEDQHLNQDPLHEFLLRVRAQLLFSWNRLEEAEEYAQQALSLTKQMPDKLQLQSYSLLARIAICRGELDKAAKYVLEIELRLAQAFYHTDATASAELCLLLFWQAKQDGTSIQLWLDKSSPIEQACNHFTQLHGRNIARAQTLLKQHSQATDTLNLLKDAALQHNLVADTSRNAILRAVINLAADKPSVTIESLKQALFLTNQTGIVGDFLYDIEALTPLLEQHSFLVELDDLTRYRVNQLLKSVNLAQRSRANHFDEGFVDRLVHHPQVPELVRNSPLTQREWQVLGLIYSGLTNEQIAHELDVAGTTIKTHIRNLYQKLNIANRKQAIATAESLIKIVGN</sequence>
<evidence type="ECO:0000256" key="8">
    <source>
        <dbReference type="HAMAP-Rule" id="MF_01247"/>
    </source>
</evidence>
<dbReference type="InterPro" id="IPR011990">
    <property type="entry name" value="TPR-like_helical_dom_sf"/>
</dbReference>
<keyword evidence="6 8" id="KW-0804">Transcription</keyword>
<dbReference type="PRINTS" id="PR00038">
    <property type="entry name" value="HTHLUXR"/>
</dbReference>
<comment type="activity regulation">
    <text evidence="8">Activated by ATP and maltotriose, which are both required for DNA binding.</text>
</comment>
<dbReference type="PROSITE" id="PS50043">
    <property type="entry name" value="HTH_LUXR_2"/>
    <property type="match status" value="1"/>
</dbReference>
<evidence type="ECO:0000256" key="4">
    <source>
        <dbReference type="ARBA" id="ARBA00023125"/>
    </source>
</evidence>
<keyword evidence="1 8" id="KW-0547">Nucleotide-binding</keyword>
<gene>
    <name evidence="8 10" type="primary">malT</name>
    <name evidence="10" type="ORF">EGH82_16145</name>
</gene>
<dbReference type="PROSITE" id="PS00622">
    <property type="entry name" value="HTH_LUXR_1"/>
    <property type="match status" value="1"/>
</dbReference>
<dbReference type="InterPro" id="IPR027417">
    <property type="entry name" value="P-loop_NTPase"/>
</dbReference>
<evidence type="ECO:0000256" key="1">
    <source>
        <dbReference type="ARBA" id="ARBA00022741"/>
    </source>
</evidence>
<keyword evidence="5 8" id="KW-0010">Activator</keyword>
<comment type="subunit">
    <text evidence="8">Monomer in solution. Oligomerizes to an active state in the presence of the positive effectors ATP and maltotriose.</text>
</comment>
<keyword evidence="3 8" id="KW-0805">Transcription regulation</keyword>
<dbReference type="SUPFAM" id="SSF48452">
    <property type="entry name" value="TPR-like"/>
    <property type="match status" value="1"/>
</dbReference>
<dbReference type="InterPro" id="IPR000792">
    <property type="entry name" value="Tscrpt_reg_LuxR_C"/>
</dbReference>
<dbReference type="Pfam" id="PF00196">
    <property type="entry name" value="GerE"/>
    <property type="match status" value="1"/>
</dbReference>
<keyword evidence="7 8" id="KW-0119">Carbohydrate metabolism</keyword>
<dbReference type="GO" id="GO:0003677">
    <property type="term" value="F:DNA binding"/>
    <property type="evidence" value="ECO:0007669"/>
    <property type="project" value="UniProtKB-KW"/>
</dbReference>
<name>A0A3N3DWV7_9VIBR</name>
<evidence type="ECO:0000256" key="2">
    <source>
        <dbReference type="ARBA" id="ARBA00022840"/>
    </source>
</evidence>
<keyword evidence="4 8" id="KW-0238">DNA-binding</keyword>
<dbReference type="CDD" id="cd06170">
    <property type="entry name" value="LuxR_C_like"/>
    <property type="match status" value="1"/>
</dbReference>
<organism evidence="10 11">
    <name type="scientific">Vibrio ponticus</name>
    <dbReference type="NCBI Taxonomy" id="265668"/>
    <lineage>
        <taxon>Bacteria</taxon>
        <taxon>Pseudomonadati</taxon>
        <taxon>Pseudomonadota</taxon>
        <taxon>Gammaproteobacteria</taxon>
        <taxon>Vibrionales</taxon>
        <taxon>Vibrionaceae</taxon>
        <taxon>Vibrio</taxon>
    </lineage>
</organism>
<evidence type="ECO:0000313" key="10">
    <source>
        <dbReference type="EMBL" id="ROV58906.1"/>
    </source>
</evidence>
<dbReference type="SMART" id="SM00421">
    <property type="entry name" value="HTH_LUXR"/>
    <property type="match status" value="1"/>
</dbReference>
<accession>A0A3N3DWV7</accession>
<comment type="caution">
    <text evidence="10">The sequence shown here is derived from an EMBL/GenBank/DDBJ whole genome shotgun (WGS) entry which is preliminary data.</text>
</comment>
<dbReference type="RefSeq" id="WP_123782878.1">
    <property type="nucleotide sequence ID" value="NZ_RKIK01000058.1"/>
</dbReference>
<dbReference type="HAMAP" id="MF_01247">
    <property type="entry name" value="HTH_type_MalT"/>
    <property type="match status" value="1"/>
</dbReference>
<dbReference type="InterPro" id="IPR016032">
    <property type="entry name" value="Sig_transdc_resp-reg_C-effctor"/>
</dbReference>
<dbReference type="Gene3D" id="1.25.40.10">
    <property type="entry name" value="Tetratricopeptide repeat domain"/>
    <property type="match status" value="1"/>
</dbReference>
<reference evidence="10 11" key="1">
    <citation type="submission" date="2018-11" db="EMBL/GenBank/DDBJ databases">
        <title>Vibrio ponticus strain CAIM 1751 pathogenic for the snapper Lutjanus guttatus.</title>
        <authorList>
            <person name="Soto-Rodriguez S."/>
            <person name="Lozano-Olvera R."/>
            <person name="Gomez-Gil B."/>
        </authorList>
    </citation>
    <scope>NUCLEOTIDE SEQUENCE [LARGE SCALE GENOMIC DNA]</scope>
    <source>
        <strain evidence="10 11">CAIM 1751</strain>
    </source>
</reference>
<dbReference type="InterPro" id="IPR036388">
    <property type="entry name" value="WH-like_DNA-bd_sf"/>
</dbReference>
<proteinExistence type="inferred from homology"/>
<dbReference type="Pfam" id="PF17874">
    <property type="entry name" value="TPR_MalT"/>
    <property type="match status" value="1"/>
</dbReference>
<comment type="similarity">
    <text evidence="8">Belongs to the MalT family.</text>
</comment>
<dbReference type="GO" id="GO:0005524">
    <property type="term" value="F:ATP binding"/>
    <property type="evidence" value="ECO:0007669"/>
    <property type="project" value="UniProtKB-UniRule"/>
</dbReference>
<evidence type="ECO:0000256" key="3">
    <source>
        <dbReference type="ARBA" id="ARBA00023015"/>
    </source>
</evidence>
<keyword evidence="2 8" id="KW-0067">ATP-binding</keyword>
<dbReference type="InterPro" id="IPR059106">
    <property type="entry name" value="WHD_MalT"/>
</dbReference>
<dbReference type="NCBIfam" id="NF003420">
    <property type="entry name" value="PRK04841.1"/>
    <property type="match status" value="1"/>
</dbReference>